<reference evidence="2 3" key="1">
    <citation type="submission" date="2020-11" db="EMBL/GenBank/DDBJ databases">
        <title>Pedobacter endophytica, an endophytic bacteria isolated form Carex pumila.</title>
        <authorList>
            <person name="Peng Y."/>
            <person name="Jiang L."/>
            <person name="Lee J."/>
        </authorList>
    </citation>
    <scope>NUCLEOTIDE SEQUENCE [LARGE SCALE GENOMIC DNA]</scope>
    <source>
        <strain evidence="2 3">JBR3-12</strain>
    </source>
</reference>
<dbReference type="Gene3D" id="2.40.128.270">
    <property type="match status" value="1"/>
</dbReference>
<sequence length="132" mass="14618">MKNLFICGMLICLFSACLEKIDTSKLKNTNWELSSLPDLALPANAKATLNFGDSLNVTGKSFCNNYGGKVELTDNKVAFKNIYGTKMLCMQNDAAERAYLSALNRVNGAKMENDMLYLLTDSKTVLVFKRAN</sequence>
<dbReference type="PANTHER" id="PTHR35535">
    <property type="entry name" value="HEAT SHOCK PROTEIN HSLJ"/>
    <property type="match status" value="1"/>
</dbReference>
<dbReference type="EMBL" id="CP064939">
    <property type="protein sequence ID" value="QPH41074.1"/>
    <property type="molecule type" value="Genomic_DNA"/>
</dbReference>
<dbReference type="RefSeq" id="WP_196100526.1">
    <property type="nucleotide sequence ID" value="NZ_CP064939.1"/>
</dbReference>
<dbReference type="Pfam" id="PF03724">
    <property type="entry name" value="META"/>
    <property type="match status" value="1"/>
</dbReference>
<dbReference type="InterPro" id="IPR005184">
    <property type="entry name" value="DUF306_Meta_HslJ"/>
</dbReference>
<dbReference type="InterPro" id="IPR038670">
    <property type="entry name" value="HslJ-like_sf"/>
</dbReference>
<proteinExistence type="predicted"/>
<evidence type="ECO:0000313" key="2">
    <source>
        <dbReference type="EMBL" id="QPH41074.1"/>
    </source>
</evidence>
<accession>A0A7S9L2J3</accession>
<dbReference type="Proteomes" id="UP000594759">
    <property type="component" value="Chromosome"/>
</dbReference>
<organism evidence="2 3">
    <name type="scientific">Pedobacter endophyticus</name>
    <dbReference type="NCBI Taxonomy" id="2789740"/>
    <lineage>
        <taxon>Bacteria</taxon>
        <taxon>Pseudomonadati</taxon>
        <taxon>Bacteroidota</taxon>
        <taxon>Sphingobacteriia</taxon>
        <taxon>Sphingobacteriales</taxon>
        <taxon>Sphingobacteriaceae</taxon>
        <taxon>Pedobacter</taxon>
    </lineage>
</organism>
<dbReference type="PROSITE" id="PS51257">
    <property type="entry name" value="PROKAR_LIPOPROTEIN"/>
    <property type="match status" value="1"/>
</dbReference>
<dbReference type="PANTHER" id="PTHR35535:SF2">
    <property type="entry name" value="DUF306 DOMAIN-CONTAINING PROTEIN"/>
    <property type="match status" value="1"/>
</dbReference>
<feature type="domain" description="DUF306" evidence="1">
    <location>
        <begin position="24"/>
        <end position="129"/>
    </location>
</feature>
<dbReference type="KEGG" id="pex:IZT61_07385"/>
<name>A0A7S9L2J3_9SPHI</name>
<keyword evidence="3" id="KW-1185">Reference proteome</keyword>
<protein>
    <submittedName>
        <fullName evidence="2">META domain-containing protein</fullName>
    </submittedName>
</protein>
<gene>
    <name evidence="2" type="ORF">IZT61_07385</name>
</gene>
<evidence type="ECO:0000313" key="3">
    <source>
        <dbReference type="Proteomes" id="UP000594759"/>
    </source>
</evidence>
<dbReference type="AlphaFoldDB" id="A0A7S9L2J3"/>
<dbReference type="InterPro" id="IPR053147">
    <property type="entry name" value="Hsp_HslJ-like"/>
</dbReference>
<evidence type="ECO:0000259" key="1">
    <source>
        <dbReference type="Pfam" id="PF03724"/>
    </source>
</evidence>